<accession>A0A642V2G4</accession>
<organism evidence="2 3">
    <name type="scientific">Trichomonascus ciferrii</name>
    <dbReference type="NCBI Taxonomy" id="44093"/>
    <lineage>
        <taxon>Eukaryota</taxon>
        <taxon>Fungi</taxon>
        <taxon>Dikarya</taxon>
        <taxon>Ascomycota</taxon>
        <taxon>Saccharomycotina</taxon>
        <taxon>Dipodascomycetes</taxon>
        <taxon>Dipodascales</taxon>
        <taxon>Trichomonascaceae</taxon>
        <taxon>Trichomonascus</taxon>
        <taxon>Trichomonascus ciferrii complex</taxon>
    </lineage>
</organism>
<protein>
    <recommendedName>
        <fullName evidence="1">Ribosome maturation protein SDO1/SBDS N-terminal domain-containing protein</fullName>
    </recommendedName>
</protein>
<gene>
    <name evidence="2" type="ORF">TRICI_003731</name>
</gene>
<reference evidence="2" key="1">
    <citation type="journal article" date="2019" name="G3 (Bethesda)">
        <title>Genome Assemblies of Two Rare Opportunistic Yeast Pathogens: Diutina rugosa (syn. Candida rugosa) and Trichomonascus ciferrii (syn. Candida ciferrii).</title>
        <authorList>
            <person name="Mixao V."/>
            <person name="Saus E."/>
            <person name="Hansen A.P."/>
            <person name="Lass-Florl C."/>
            <person name="Gabaldon T."/>
        </authorList>
    </citation>
    <scope>NUCLEOTIDE SEQUENCE</scope>
    <source>
        <strain evidence="2">CBS 4856</strain>
    </source>
</reference>
<sequence length="110" mass="12632">MGKDVQSDQAVIFYHTDNEDFIVWASSKQDLERWRNDSSVPLVEVVQLFKVFCTMKQGSQGVYHEASHSQLDNAFGTHDEDEVIKKILKEGDVQIKTLKGDEAQNNFKNR</sequence>
<evidence type="ECO:0000313" key="3">
    <source>
        <dbReference type="Proteomes" id="UP000761534"/>
    </source>
</evidence>
<evidence type="ECO:0000313" key="2">
    <source>
        <dbReference type="EMBL" id="KAA8911699.1"/>
    </source>
</evidence>
<dbReference type="InterPro" id="IPR019783">
    <property type="entry name" value="SDO1/SBDS_N"/>
</dbReference>
<dbReference type="PANTHER" id="PTHR10927">
    <property type="entry name" value="RIBOSOME MATURATION PROTEIN SBDS"/>
    <property type="match status" value="1"/>
</dbReference>
<name>A0A642V2G4_9ASCO</name>
<evidence type="ECO:0000259" key="1">
    <source>
        <dbReference type="Pfam" id="PF01172"/>
    </source>
</evidence>
<dbReference type="SUPFAM" id="SSF89895">
    <property type="entry name" value="FYSH domain"/>
    <property type="match status" value="1"/>
</dbReference>
<dbReference type="PANTHER" id="PTHR10927:SF2">
    <property type="entry name" value="RESTRICTION OF TELOMERE CAPPING PROTEIN 3"/>
    <property type="match status" value="1"/>
</dbReference>
<dbReference type="AlphaFoldDB" id="A0A642V2G4"/>
<dbReference type="InterPro" id="IPR039100">
    <property type="entry name" value="Sdo1/SBDS-like"/>
</dbReference>
<dbReference type="EMBL" id="SWFS01000275">
    <property type="protein sequence ID" value="KAA8911699.1"/>
    <property type="molecule type" value="Genomic_DNA"/>
</dbReference>
<proteinExistence type="predicted"/>
<dbReference type="OrthoDB" id="2567806at2759"/>
<dbReference type="Gene3D" id="3.30.1250.10">
    <property type="entry name" value="Ribosome maturation protein SBDS, N-terminal domain"/>
    <property type="match status" value="1"/>
</dbReference>
<keyword evidence="3" id="KW-1185">Reference proteome</keyword>
<dbReference type="VEuPathDB" id="FungiDB:TRICI_003731"/>
<dbReference type="Pfam" id="PF01172">
    <property type="entry name" value="SBDS_N"/>
    <property type="match status" value="1"/>
</dbReference>
<dbReference type="InterPro" id="IPR036786">
    <property type="entry name" value="Ribosome_mat_SBDS_N_sf"/>
</dbReference>
<feature type="domain" description="Ribosome maturation protein SDO1/SBDS N-terminal" evidence="1">
    <location>
        <begin position="9"/>
        <end position="97"/>
    </location>
</feature>
<dbReference type="Proteomes" id="UP000761534">
    <property type="component" value="Unassembled WGS sequence"/>
</dbReference>
<comment type="caution">
    <text evidence="2">The sequence shown here is derived from an EMBL/GenBank/DDBJ whole genome shotgun (WGS) entry which is preliminary data.</text>
</comment>